<dbReference type="GO" id="GO:0006508">
    <property type="term" value="P:proteolysis"/>
    <property type="evidence" value="ECO:0007669"/>
    <property type="project" value="InterPro"/>
</dbReference>
<dbReference type="InterPro" id="IPR011659">
    <property type="entry name" value="WD40"/>
</dbReference>
<accession>C4XSM4</accession>
<dbReference type="Pfam" id="PF07676">
    <property type="entry name" value="PD40"/>
    <property type="match status" value="3"/>
</dbReference>
<sequence>MRSEVPVSQRLCVVLALLGFLAFCSPAVSVMAGGDKPFTIEAMLRLASIDDVRVAADGKRVAFVVTRMSDQAGEPVSRIVLTDMAREGGRPVTPATTSCDHPRFSPDGKWLAYLCQGDNASELHLLQLAAGQSRRLSDGRADILDLAFSPDGKKLAVTATTSPKAGPNRPEGCDGDVEVLDSPGGLAGLYLLTLSQPGVMRQLVADRDVGAFAFSPDGRRIVFETANPHAPPRGRAHNGAAGGTAPVDAGHADIAVVDLDKGGVKLVAASDASENMPTVSPDGRLLAYVATAAPGFYYNAGRVMVVPLTGGESRPLAPTPDARPELLGWAEDGQSLLVREADGVGAALYALPLDGQPTTRLDDGRRIPLQASLSLGSRHLGLALTDWDLPPEAFVTSVERYEPKAVSAVNREFAAYQTVKPEIVRWKSADGTMIEGLYTPPAGPVVGAPPLLVELHGGPAQAAQRLYPGLLNSYPLAVFSAHGYALFQPNVRGSDGYGPAFRRAIVNDWGGVDFADLMSGLDALIAKGQADPQRLGVMGWSYGGYLAAWAIGHTDRFKAASIGGGITNLVSQCGSMDLPDFMPLYMGGEAYERFDFLFDRSPLKYAAAIQTPTLFQHGVADERVPFTQALELYTALSRRGVTTRLAAYPRSGHDITETGLLRDLMVRNLDWFARFVPATATQSRPAMAKADPS</sequence>
<dbReference type="SUPFAM" id="SSF53474">
    <property type="entry name" value="alpha/beta-Hydrolases"/>
    <property type="match status" value="1"/>
</dbReference>
<evidence type="ECO:0000256" key="1">
    <source>
        <dbReference type="ARBA" id="ARBA00022801"/>
    </source>
</evidence>
<dbReference type="PANTHER" id="PTHR42776">
    <property type="entry name" value="SERINE PEPTIDASE S9 FAMILY MEMBER"/>
    <property type="match status" value="1"/>
</dbReference>
<keyword evidence="2" id="KW-0720">Serine protease</keyword>
<proteinExistence type="predicted"/>
<dbReference type="KEGG" id="dma:DMR_22300"/>
<keyword evidence="1" id="KW-0378">Hydrolase</keyword>
<dbReference type="STRING" id="573370.DMR_22300"/>
<evidence type="ECO:0000256" key="2">
    <source>
        <dbReference type="ARBA" id="ARBA00022825"/>
    </source>
</evidence>
<dbReference type="eggNOG" id="COG1506">
    <property type="taxonomic scope" value="Bacteria"/>
</dbReference>
<evidence type="ECO:0000313" key="4">
    <source>
        <dbReference type="EMBL" id="BAH75721.1"/>
    </source>
</evidence>
<dbReference type="SUPFAM" id="SSF82171">
    <property type="entry name" value="DPP6 N-terminal domain-like"/>
    <property type="match status" value="1"/>
</dbReference>
<organism evidence="4 5">
    <name type="scientific">Solidesulfovibrio magneticus (strain ATCC 700980 / DSM 13731 / RS-1)</name>
    <name type="common">Desulfovibrio magneticus</name>
    <dbReference type="NCBI Taxonomy" id="573370"/>
    <lineage>
        <taxon>Bacteria</taxon>
        <taxon>Pseudomonadati</taxon>
        <taxon>Thermodesulfobacteriota</taxon>
        <taxon>Desulfovibrionia</taxon>
        <taxon>Desulfovibrionales</taxon>
        <taxon>Desulfovibrionaceae</taxon>
        <taxon>Solidesulfovibrio</taxon>
    </lineage>
</organism>
<evidence type="ECO:0000313" key="5">
    <source>
        <dbReference type="Proteomes" id="UP000009071"/>
    </source>
</evidence>
<dbReference type="AlphaFoldDB" id="C4XSM4"/>
<reference evidence="4 5" key="1">
    <citation type="journal article" date="2009" name="Genome Res.">
        <title>Whole genome sequence of Desulfovibrio magneticus strain RS-1 revealed common gene clusters in magnetotactic bacteria.</title>
        <authorList>
            <person name="Nakazawa H."/>
            <person name="Arakaki A."/>
            <person name="Narita-Yamada S."/>
            <person name="Yashiro I."/>
            <person name="Jinno K."/>
            <person name="Aoki N."/>
            <person name="Tsuruyama A."/>
            <person name="Okamura Y."/>
            <person name="Tanikawa S."/>
            <person name="Fujita N."/>
            <person name="Takeyama H."/>
            <person name="Matsunaga T."/>
        </authorList>
    </citation>
    <scope>NUCLEOTIDE SEQUENCE [LARGE SCALE GENOMIC DNA]</scope>
    <source>
        <strain evidence="5">ATCC 700980 / DSM 13731 / RS-1</strain>
    </source>
</reference>
<dbReference type="InterPro" id="IPR011042">
    <property type="entry name" value="6-blade_b-propeller_TolB-like"/>
</dbReference>
<keyword evidence="2" id="KW-0645">Protease</keyword>
<feature type="domain" description="Peptidase S9 prolyl oligopeptidase catalytic" evidence="3">
    <location>
        <begin position="476"/>
        <end position="674"/>
    </location>
</feature>
<dbReference type="Proteomes" id="UP000009071">
    <property type="component" value="Chromosome"/>
</dbReference>
<evidence type="ECO:0000259" key="3">
    <source>
        <dbReference type="Pfam" id="PF00326"/>
    </source>
</evidence>
<dbReference type="Gene3D" id="3.40.50.1820">
    <property type="entry name" value="alpha/beta hydrolase"/>
    <property type="match status" value="1"/>
</dbReference>
<dbReference type="Pfam" id="PF00326">
    <property type="entry name" value="Peptidase_S9"/>
    <property type="match status" value="1"/>
</dbReference>
<dbReference type="InterPro" id="IPR001375">
    <property type="entry name" value="Peptidase_S9_cat"/>
</dbReference>
<protein>
    <submittedName>
        <fullName evidence="4">S9 family peptidase</fullName>
    </submittedName>
</protein>
<dbReference type="InterPro" id="IPR029058">
    <property type="entry name" value="AB_hydrolase_fold"/>
</dbReference>
<keyword evidence="5" id="KW-1185">Reference proteome</keyword>
<dbReference type="EMBL" id="AP010904">
    <property type="protein sequence ID" value="BAH75721.1"/>
    <property type="molecule type" value="Genomic_DNA"/>
</dbReference>
<gene>
    <name evidence="4" type="ordered locus">DMR_22300</name>
</gene>
<dbReference type="Gene3D" id="2.120.10.30">
    <property type="entry name" value="TolB, C-terminal domain"/>
    <property type="match status" value="2"/>
</dbReference>
<dbReference type="GO" id="GO:0004252">
    <property type="term" value="F:serine-type endopeptidase activity"/>
    <property type="evidence" value="ECO:0007669"/>
    <property type="project" value="TreeGrafter"/>
</dbReference>
<dbReference type="HOGENOM" id="CLU_008615_2_1_7"/>
<name>C4XSM4_SOLM1</name>
<dbReference type="eggNOG" id="COG0823">
    <property type="taxonomic scope" value="Bacteria"/>
</dbReference>
<dbReference type="PANTHER" id="PTHR42776:SF4">
    <property type="entry name" value="ACYLAMINO-ACID-RELEASING ENZYME"/>
    <property type="match status" value="1"/>
</dbReference>